<dbReference type="InterPro" id="IPR052198">
    <property type="entry name" value="IorB_Oxidoreductase"/>
</dbReference>
<keyword evidence="1" id="KW-0560">Oxidoreductase</keyword>
<feature type="domain" description="Pyruvate/ketoisovalerate oxidoreductase catalytic" evidence="2">
    <location>
        <begin position="17"/>
        <end position="193"/>
    </location>
</feature>
<evidence type="ECO:0000313" key="3">
    <source>
        <dbReference type="EMBL" id="GAW90843.1"/>
    </source>
</evidence>
<dbReference type="NCBIfam" id="NF005325">
    <property type="entry name" value="PRK06853.1-5"/>
    <property type="match status" value="1"/>
</dbReference>
<evidence type="ECO:0000259" key="2">
    <source>
        <dbReference type="Pfam" id="PF01558"/>
    </source>
</evidence>
<dbReference type="AlphaFoldDB" id="A0A1Z5HMU7"/>
<name>A0A1Z5HMU7_9FIRM</name>
<evidence type="ECO:0000256" key="1">
    <source>
        <dbReference type="ARBA" id="ARBA00023002"/>
    </source>
</evidence>
<organism evidence="3 4">
    <name type="scientific">Calderihabitans maritimus</name>
    <dbReference type="NCBI Taxonomy" id="1246530"/>
    <lineage>
        <taxon>Bacteria</taxon>
        <taxon>Bacillati</taxon>
        <taxon>Bacillota</taxon>
        <taxon>Clostridia</taxon>
        <taxon>Neomoorellales</taxon>
        <taxon>Calderihabitantaceae</taxon>
        <taxon>Calderihabitans</taxon>
    </lineage>
</organism>
<comment type="caution">
    <text evidence="3">The sequence shown here is derived from an EMBL/GenBank/DDBJ whole genome shotgun (WGS) entry which is preliminary data.</text>
</comment>
<protein>
    <submittedName>
        <fullName evidence="3">Indolepyruvate oxidoreductase</fullName>
    </submittedName>
</protein>
<dbReference type="PANTHER" id="PTHR43854:SF1">
    <property type="entry name" value="INDOLEPYRUVATE OXIDOREDUCTASE SUBUNIT IORB"/>
    <property type="match status" value="1"/>
</dbReference>
<dbReference type="GO" id="GO:0016903">
    <property type="term" value="F:oxidoreductase activity, acting on the aldehyde or oxo group of donors"/>
    <property type="evidence" value="ECO:0007669"/>
    <property type="project" value="InterPro"/>
</dbReference>
<proteinExistence type="predicted"/>
<keyword evidence="3" id="KW-0670">Pyruvate</keyword>
<dbReference type="EMBL" id="BDGJ01000001">
    <property type="protein sequence ID" value="GAW90843.1"/>
    <property type="molecule type" value="Genomic_DNA"/>
</dbReference>
<dbReference type="SUPFAM" id="SSF53323">
    <property type="entry name" value="Pyruvate-ferredoxin oxidoreductase, PFOR, domain III"/>
    <property type="match status" value="1"/>
</dbReference>
<dbReference type="Proteomes" id="UP000197032">
    <property type="component" value="Unassembled WGS sequence"/>
</dbReference>
<reference evidence="4" key="1">
    <citation type="journal article" date="2017" name="Appl. Environ. Microbiol.">
        <title>Genomic analysis of Calderihabitans maritimus KKC1, a thermophilic hydrogenogenic carboxydotrophic bacterium isolated from marine sediment.</title>
        <authorList>
            <person name="Omae K."/>
            <person name="Yoneda Y."/>
            <person name="Fukuyama Y."/>
            <person name="Yoshida T."/>
            <person name="Sako Y."/>
        </authorList>
    </citation>
    <scope>NUCLEOTIDE SEQUENCE [LARGE SCALE GENOMIC DNA]</scope>
    <source>
        <strain evidence="4">KKC1</strain>
    </source>
</reference>
<dbReference type="PANTHER" id="PTHR43854">
    <property type="entry name" value="INDOLEPYRUVATE OXIDOREDUCTASE SUBUNIT IORB"/>
    <property type="match status" value="1"/>
</dbReference>
<accession>A0A1Z5HMU7</accession>
<dbReference type="InterPro" id="IPR002869">
    <property type="entry name" value="Pyrv_flavodox_OxRed_cen"/>
</dbReference>
<keyword evidence="4" id="KW-1185">Reference proteome</keyword>
<sequence length="198" mass="21594">MKQVSKPVTNVLLVGVGGQGTVLAGKVLSEAALHQGGEVKLSEIHGMSQRGGSVVTQVRFGPKVYSPIIKKGEADLIVAFEKMEGLRWIPFLSPSGRIIVNDRAIEPMPVIIGAARYFPDVIDRIKRRAKETIVVNASDMAMECGNIKAANMVMMGVAAKFLKIRKEIWLEVLAKTVPQRTLEVNQKAFLAGFAYEGF</sequence>
<dbReference type="InterPro" id="IPR019752">
    <property type="entry name" value="Pyrv/ketoisovalerate_OxRed_cat"/>
</dbReference>
<dbReference type="Pfam" id="PF01558">
    <property type="entry name" value="POR"/>
    <property type="match status" value="1"/>
</dbReference>
<gene>
    <name evidence="3" type="ORF">KKC1_00050</name>
</gene>
<dbReference type="Gene3D" id="3.40.920.10">
    <property type="entry name" value="Pyruvate-ferredoxin oxidoreductase, PFOR, domain III"/>
    <property type="match status" value="1"/>
</dbReference>
<evidence type="ECO:0000313" key="4">
    <source>
        <dbReference type="Proteomes" id="UP000197032"/>
    </source>
</evidence>